<reference evidence="6" key="1">
    <citation type="submission" date="2005-09" db="EMBL/GenBank/DDBJ databases">
        <title>Annotation of the Aspergillus terreus NIH2624 genome.</title>
        <authorList>
            <person name="Birren B.W."/>
            <person name="Lander E.S."/>
            <person name="Galagan J.E."/>
            <person name="Nusbaum C."/>
            <person name="Devon K."/>
            <person name="Henn M."/>
            <person name="Ma L.-J."/>
            <person name="Jaffe D.B."/>
            <person name="Butler J."/>
            <person name="Alvarez P."/>
            <person name="Gnerre S."/>
            <person name="Grabherr M."/>
            <person name="Kleber M."/>
            <person name="Mauceli E.W."/>
            <person name="Brockman W."/>
            <person name="Rounsley S."/>
            <person name="Young S.K."/>
            <person name="LaButti K."/>
            <person name="Pushparaj V."/>
            <person name="DeCaprio D."/>
            <person name="Crawford M."/>
            <person name="Koehrsen M."/>
            <person name="Engels R."/>
            <person name="Montgomery P."/>
            <person name="Pearson M."/>
            <person name="Howarth C."/>
            <person name="Larson L."/>
            <person name="Luoma S."/>
            <person name="White J."/>
            <person name="Alvarado L."/>
            <person name="Kodira C.D."/>
            <person name="Zeng Q."/>
            <person name="Oleary S."/>
            <person name="Yandava C."/>
            <person name="Denning D.W."/>
            <person name="Nierman W.C."/>
            <person name="Milne T."/>
            <person name="Madden K."/>
        </authorList>
    </citation>
    <scope>NUCLEOTIDE SEQUENCE [LARGE SCALE GENOMIC DNA]</scope>
    <source>
        <strain evidence="6">NIH 2624 / FGSC A1156</strain>
    </source>
</reference>
<feature type="region of interest" description="Disordered" evidence="2">
    <location>
        <begin position="204"/>
        <end position="239"/>
    </location>
</feature>
<keyword evidence="1" id="KW-0067">ATP-binding</keyword>
<dbReference type="InterPro" id="IPR006935">
    <property type="entry name" value="Helicase/UvrB_N"/>
</dbReference>
<keyword evidence="1" id="KW-0347">Helicase</keyword>
<dbReference type="OMA" id="HVIDMVA"/>
<dbReference type="InterPro" id="IPR014001">
    <property type="entry name" value="Helicase_ATP-bd"/>
</dbReference>
<dbReference type="InterPro" id="IPR001650">
    <property type="entry name" value="Helicase_C-like"/>
</dbReference>
<evidence type="ECO:0000313" key="6">
    <source>
        <dbReference type="Proteomes" id="UP000007963"/>
    </source>
</evidence>
<dbReference type="PANTHER" id="PTHR47396:SF1">
    <property type="entry name" value="ATP-DEPENDENT HELICASE IRC3-RELATED"/>
    <property type="match status" value="1"/>
</dbReference>
<gene>
    <name evidence="5" type="ORF">ATEG_06381</name>
</gene>
<dbReference type="OrthoDB" id="16911at2759"/>
<dbReference type="GO" id="GO:0061749">
    <property type="term" value="F:forked DNA-dependent helicase activity"/>
    <property type="evidence" value="ECO:0007669"/>
    <property type="project" value="TreeGrafter"/>
</dbReference>
<dbReference type="AlphaFoldDB" id="Q0CIV3"/>
<dbReference type="SUPFAM" id="SSF52540">
    <property type="entry name" value="P-loop containing nucleoside triphosphate hydrolases"/>
    <property type="match status" value="1"/>
</dbReference>
<protein>
    <recommendedName>
        <fullName evidence="7">DEAD/DEAH box helicase</fullName>
    </recommendedName>
</protein>
<dbReference type="SMART" id="SM00487">
    <property type="entry name" value="DEXDc"/>
    <property type="match status" value="1"/>
</dbReference>
<evidence type="ECO:0000256" key="2">
    <source>
        <dbReference type="SAM" id="MobiDB-lite"/>
    </source>
</evidence>
<dbReference type="Pfam" id="PF00271">
    <property type="entry name" value="Helicase_C"/>
    <property type="match status" value="1"/>
</dbReference>
<dbReference type="GeneID" id="4322168"/>
<dbReference type="STRING" id="341663.Q0CIV3"/>
<dbReference type="eggNOG" id="ENOG502QT4U">
    <property type="taxonomic scope" value="Eukaryota"/>
</dbReference>
<keyword evidence="1" id="KW-0378">Hydrolase</keyword>
<evidence type="ECO:0000259" key="4">
    <source>
        <dbReference type="PROSITE" id="PS51194"/>
    </source>
</evidence>
<accession>Q0CIV3</accession>
<dbReference type="InterPro" id="IPR027417">
    <property type="entry name" value="P-loop_NTPase"/>
</dbReference>
<dbReference type="SMART" id="SM00490">
    <property type="entry name" value="HELICc"/>
    <property type="match status" value="1"/>
</dbReference>
<evidence type="ECO:0000313" key="5">
    <source>
        <dbReference type="EMBL" id="EAU32925.1"/>
    </source>
</evidence>
<dbReference type="RefSeq" id="XP_001215559.1">
    <property type="nucleotide sequence ID" value="XM_001215559.1"/>
</dbReference>
<dbReference type="Gene3D" id="3.40.50.300">
    <property type="entry name" value="P-loop containing nucleotide triphosphate hydrolases"/>
    <property type="match status" value="2"/>
</dbReference>
<dbReference type="PANTHER" id="PTHR47396">
    <property type="entry name" value="TYPE I RESTRICTION ENZYME ECOKI R PROTEIN"/>
    <property type="match status" value="1"/>
</dbReference>
<dbReference type="GO" id="GO:0005524">
    <property type="term" value="F:ATP binding"/>
    <property type="evidence" value="ECO:0007669"/>
    <property type="project" value="InterPro"/>
</dbReference>
<feature type="domain" description="Helicase ATP-binding" evidence="3">
    <location>
        <begin position="66"/>
        <end position="266"/>
    </location>
</feature>
<evidence type="ECO:0008006" key="7">
    <source>
        <dbReference type="Google" id="ProtNLM"/>
    </source>
</evidence>
<dbReference type="CDD" id="cd18799">
    <property type="entry name" value="SF2_C_EcoAI-like"/>
    <property type="match status" value="1"/>
</dbReference>
<evidence type="ECO:0000256" key="1">
    <source>
        <dbReference type="ARBA" id="ARBA00022806"/>
    </source>
</evidence>
<feature type="domain" description="Helicase C-terminal" evidence="4">
    <location>
        <begin position="321"/>
        <end position="503"/>
    </location>
</feature>
<feature type="region of interest" description="Disordered" evidence="2">
    <location>
        <begin position="477"/>
        <end position="500"/>
    </location>
</feature>
<dbReference type="GO" id="GO:0005759">
    <property type="term" value="C:mitochondrial matrix"/>
    <property type="evidence" value="ECO:0007669"/>
    <property type="project" value="TreeGrafter"/>
</dbReference>
<feature type="compositionally biased region" description="Acidic residues" evidence="2">
    <location>
        <begin position="217"/>
        <end position="232"/>
    </location>
</feature>
<dbReference type="GO" id="GO:0036121">
    <property type="term" value="F:double-stranded DNA helicase activity"/>
    <property type="evidence" value="ECO:0007669"/>
    <property type="project" value="TreeGrafter"/>
</dbReference>
<dbReference type="VEuPathDB" id="FungiDB:ATEG_06381"/>
<proteinExistence type="predicted"/>
<name>Q0CIV3_ASPTN</name>
<dbReference type="Proteomes" id="UP000007963">
    <property type="component" value="Unassembled WGS sequence"/>
</dbReference>
<dbReference type="InterPro" id="IPR050742">
    <property type="entry name" value="Helicase_Restrict-Modif_Enz"/>
</dbReference>
<sequence length="709" mass="79868">MGFSPISRLFLTIARPRVVRIPWRPTFYQLQNRLNTTLAPIPTHTPTSPPIVLRDYQEECIQAVLDHIAQGHQRLGISLATGAGKTVIFTQLIGRIPPRNGFADKTLIVVHRRELVDQAAQHCRRAYPDRTVAIEMGNSKADASADIVIASIRSLTSKDRIARFDPSRYKLILVDEAHHIVAPSYRTMLEYFGLDDKEKRQRQLKRADEQMQQQSELDSEQDVNQEPAEEPEEQPKDRPVLVGVSATFSRADGLQLGAAIDHIVYHKDYMDMIDDKWLANAVFTTVRSEADLSRVRKDRFGDFALGSLSRAVNTPHSNEITVRAWLANAHDDDNTLRRKSTLVFCVDVDHTRKLTEAFRDAGIDARYITAKTPRDVRAAQLHAFRAHQFPVLLNCGLFTEGTDIPNIDCVLLARPTRSRNLLIQMIGRGLRLHPGKKDCHIIDMVATLDTGVLSTPTLFGLHPDEVLTNASGDALRARQEANDQQRQLDTPADDPPLAPDDLDGINLTFTKYDTIYDLLHDLKSEKHIRSLSRHAWVRVGSDKYVLSDATGWLTIEKADSPDQPPDATAPAPAWSVRHVTKFKCPTTEAVKYTRARSIATTPDFEAAVHAADTFAAAKFDNRYVVADQSWRHQPASRSQVAFLNQQKLRKQWIRFDQLTRGQAADMITKLIFGGKKRFEAMKARRMRDEKARAAGSMAKRDVKVGPVSW</sequence>
<dbReference type="GO" id="GO:0032042">
    <property type="term" value="P:mitochondrial DNA metabolic process"/>
    <property type="evidence" value="ECO:0007669"/>
    <property type="project" value="TreeGrafter"/>
</dbReference>
<dbReference type="GO" id="GO:0000403">
    <property type="term" value="F:Y-form DNA binding"/>
    <property type="evidence" value="ECO:0007669"/>
    <property type="project" value="TreeGrafter"/>
</dbReference>
<dbReference type="GO" id="GO:0016787">
    <property type="term" value="F:hydrolase activity"/>
    <property type="evidence" value="ECO:0007669"/>
    <property type="project" value="InterPro"/>
</dbReference>
<dbReference type="HOGENOM" id="CLU_014765_0_0_1"/>
<organism evidence="5 6">
    <name type="scientific">Aspergillus terreus (strain NIH 2624 / FGSC A1156)</name>
    <dbReference type="NCBI Taxonomy" id="341663"/>
    <lineage>
        <taxon>Eukaryota</taxon>
        <taxon>Fungi</taxon>
        <taxon>Dikarya</taxon>
        <taxon>Ascomycota</taxon>
        <taxon>Pezizomycotina</taxon>
        <taxon>Eurotiomycetes</taxon>
        <taxon>Eurotiomycetidae</taxon>
        <taxon>Eurotiales</taxon>
        <taxon>Aspergillaceae</taxon>
        <taxon>Aspergillus</taxon>
        <taxon>Aspergillus subgen. Circumdati</taxon>
    </lineage>
</organism>
<dbReference type="EMBL" id="CH476602">
    <property type="protein sequence ID" value="EAU32925.1"/>
    <property type="molecule type" value="Genomic_DNA"/>
</dbReference>
<dbReference type="PROSITE" id="PS51194">
    <property type="entry name" value="HELICASE_CTER"/>
    <property type="match status" value="1"/>
</dbReference>
<dbReference type="PROSITE" id="PS51192">
    <property type="entry name" value="HELICASE_ATP_BIND_1"/>
    <property type="match status" value="1"/>
</dbReference>
<evidence type="ECO:0000259" key="3">
    <source>
        <dbReference type="PROSITE" id="PS51192"/>
    </source>
</evidence>
<dbReference type="Pfam" id="PF04851">
    <property type="entry name" value="ResIII"/>
    <property type="match status" value="1"/>
</dbReference>
<dbReference type="GO" id="GO:0070125">
    <property type="term" value="P:mitochondrial translational elongation"/>
    <property type="evidence" value="ECO:0007669"/>
    <property type="project" value="TreeGrafter"/>
</dbReference>
<keyword evidence="1" id="KW-0547">Nucleotide-binding</keyword>